<proteinExistence type="predicted"/>
<keyword evidence="2" id="KW-1133">Transmembrane helix</keyword>
<keyword evidence="4" id="KW-1185">Reference proteome</keyword>
<dbReference type="InterPro" id="IPR037652">
    <property type="entry name" value="Mim2"/>
</dbReference>
<dbReference type="AlphaFoldDB" id="A0A9W8BHB3"/>
<dbReference type="GO" id="GO:0045040">
    <property type="term" value="P:protein insertion into mitochondrial outer membrane"/>
    <property type="evidence" value="ECO:0007669"/>
    <property type="project" value="InterPro"/>
</dbReference>
<dbReference type="OrthoDB" id="5555533at2759"/>
<comment type="caution">
    <text evidence="3">The sequence shown here is derived from an EMBL/GenBank/DDBJ whole genome shotgun (WGS) entry which is preliminary data.</text>
</comment>
<feature type="compositionally biased region" description="Polar residues" evidence="1">
    <location>
        <begin position="47"/>
        <end position="62"/>
    </location>
</feature>
<feature type="region of interest" description="Disordered" evidence="1">
    <location>
        <begin position="41"/>
        <end position="65"/>
    </location>
</feature>
<keyword evidence="2" id="KW-0812">Transmembrane</keyword>
<dbReference type="GO" id="GO:0070096">
    <property type="term" value="P:mitochondrial outer membrane translocase complex assembly"/>
    <property type="evidence" value="ECO:0007669"/>
    <property type="project" value="InterPro"/>
</dbReference>
<dbReference type="Proteomes" id="UP001150907">
    <property type="component" value="Unassembled WGS sequence"/>
</dbReference>
<evidence type="ECO:0000313" key="3">
    <source>
        <dbReference type="EMBL" id="KAJ2005263.1"/>
    </source>
</evidence>
<sequence length="110" mass="12598">MLTGGMDYRDSEGYFQEDVLRVLGRSHRAVSTEGRMYRRVGGDNFVDSESSSEGTGDTQSVDSDGEWEEAKRVLYMSVVGVLLPMVCRYIGRRVTFTMWARMLTSYFSRR</sequence>
<protein>
    <submittedName>
        <fullName evidence="3">Uncharacterized protein</fullName>
    </submittedName>
</protein>
<dbReference type="GO" id="GO:0005739">
    <property type="term" value="C:mitochondrion"/>
    <property type="evidence" value="ECO:0007669"/>
    <property type="project" value="GOC"/>
</dbReference>
<reference evidence="3" key="1">
    <citation type="submission" date="2022-07" db="EMBL/GenBank/DDBJ databases">
        <title>Phylogenomic reconstructions and comparative analyses of Kickxellomycotina fungi.</title>
        <authorList>
            <person name="Reynolds N.K."/>
            <person name="Stajich J.E."/>
            <person name="Barry K."/>
            <person name="Grigoriev I.V."/>
            <person name="Crous P."/>
            <person name="Smith M.E."/>
        </authorList>
    </citation>
    <scope>NUCLEOTIDE SEQUENCE</scope>
    <source>
        <strain evidence="3">IMI 214461</strain>
    </source>
</reference>
<gene>
    <name evidence="3" type="ORF">H4R26_002055</name>
</gene>
<organism evidence="3 4">
    <name type="scientific">Coemansia thaxteri</name>
    <dbReference type="NCBI Taxonomy" id="2663907"/>
    <lineage>
        <taxon>Eukaryota</taxon>
        <taxon>Fungi</taxon>
        <taxon>Fungi incertae sedis</taxon>
        <taxon>Zoopagomycota</taxon>
        <taxon>Kickxellomycotina</taxon>
        <taxon>Kickxellomycetes</taxon>
        <taxon>Kickxellales</taxon>
        <taxon>Kickxellaceae</taxon>
        <taxon>Coemansia</taxon>
    </lineage>
</organism>
<dbReference type="EMBL" id="JANBQF010000111">
    <property type="protein sequence ID" value="KAJ2005263.1"/>
    <property type="molecule type" value="Genomic_DNA"/>
</dbReference>
<evidence type="ECO:0000256" key="2">
    <source>
        <dbReference type="SAM" id="Phobius"/>
    </source>
</evidence>
<evidence type="ECO:0000313" key="4">
    <source>
        <dbReference type="Proteomes" id="UP001150907"/>
    </source>
</evidence>
<keyword evidence="2" id="KW-0472">Membrane</keyword>
<feature type="transmembrane region" description="Helical" evidence="2">
    <location>
        <begin position="73"/>
        <end position="91"/>
    </location>
</feature>
<name>A0A9W8BHB3_9FUNG</name>
<accession>A0A9W8BHB3</accession>
<dbReference type="Pfam" id="PF19117">
    <property type="entry name" value="Mim2"/>
    <property type="match status" value="1"/>
</dbReference>
<evidence type="ECO:0000256" key="1">
    <source>
        <dbReference type="SAM" id="MobiDB-lite"/>
    </source>
</evidence>